<dbReference type="Proteomes" id="UP000646211">
    <property type="component" value="Unassembled WGS sequence"/>
</dbReference>
<accession>A0A930UD36</accession>
<dbReference type="Pfam" id="PF13102">
    <property type="entry name" value="Phage_int_SAM_5"/>
    <property type="match status" value="1"/>
</dbReference>
<dbReference type="InterPro" id="IPR013762">
    <property type="entry name" value="Integrase-like_cat_sf"/>
</dbReference>
<evidence type="ECO:0000256" key="1">
    <source>
        <dbReference type="ARBA" id="ARBA00023172"/>
    </source>
</evidence>
<keyword evidence="1" id="KW-0233">DNA recombination</keyword>
<dbReference type="SUPFAM" id="SSF56349">
    <property type="entry name" value="DNA breaking-rejoining enzymes"/>
    <property type="match status" value="1"/>
</dbReference>
<dbReference type="Gene3D" id="1.10.443.10">
    <property type="entry name" value="Intergrase catalytic core"/>
    <property type="match status" value="1"/>
</dbReference>
<dbReference type="AlphaFoldDB" id="A0A930UD36"/>
<proteinExistence type="predicted"/>
<dbReference type="PROSITE" id="PS51898">
    <property type="entry name" value="TYR_RECOMBINASE"/>
    <property type="match status" value="1"/>
</dbReference>
<dbReference type="EMBL" id="JADHEC010000058">
    <property type="protein sequence ID" value="MBF2709987.1"/>
    <property type="molecule type" value="Genomic_DNA"/>
</dbReference>
<organism evidence="3 4">
    <name type="scientific">Flavobacterium soyangense</name>
    <dbReference type="NCBI Taxonomy" id="2023265"/>
    <lineage>
        <taxon>Bacteria</taxon>
        <taxon>Pseudomonadati</taxon>
        <taxon>Bacteroidota</taxon>
        <taxon>Flavobacteriia</taxon>
        <taxon>Flavobacteriales</taxon>
        <taxon>Flavobacteriaceae</taxon>
        <taxon>Flavobacterium</taxon>
    </lineage>
</organism>
<name>A0A930UD36_9FLAO</name>
<sequence length="444" mass="52276">MILFNLSYGFKTYNSKTNNFRYEPLRISTKWSINKEYWIDKPTYRANQSFVRKYGKDLNNVLDKIERISYEQLSFFRNTFEKEPTIEELKQLVFEKLGRTKKENNAINIADYTEKLILKRTKLSNTSSEFWGTTTGNQYQAIANRLRKYESEKNINLTFGEITEEIYWDYFKTINDVHKVDNGEYYTQTTVNKEFRSVRAIFNCAKEENIDINLAYSKKSLKIPSSPSSYETYLTEEQLNTIINTDTSHSKEFEHARNYIILSSFTGLRIGDMVHLHEVKPETITYKSKKYHCFTTKIRKSRENTQELITTIPILQPVKKILESNGNGFPKFTSEPNIRKVIRKFLTHLKFENEVITKTKYYLVNEVKTESKKQYELFSPHDCRGTFITNLKQLGIQNDTIEPITHPKIKNKSVLDGYDKSSLIDNAVKLINQINPKKSTLFKY</sequence>
<dbReference type="InterPro" id="IPR011010">
    <property type="entry name" value="DNA_brk_join_enz"/>
</dbReference>
<comment type="caution">
    <text evidence="3">The sequence shown here is derived from an EMBL/GenBank/DDBJ whole genome shotgun (WGS) entry which is preliminary data.</text>
</comment>
<evidence type="ECO:0000313" key="3">
    <source>
        <dbReference type="EMBL" id="MBF2709987.1"/>
    </source>
</evidence>
<gene>
    <name evidence="3" type="ORF">IR213_15545</name>
</gene>
<evidence type="ECO:0000259" key="2">
    <source>
        <dbReference type="PROSITE" id="PS51898"/>
    </source>
</evidence>
<reference evidence="3" key="1">
    <citation type="submission" date="2020-11" db="EMBL/GenBank/DDBJ databases">
        <title>Genome of Flavobacterium soyangense.</title>
        <authorList>
            <person name="Liu Q."/>
            <person name="Xin Y.-H."/>
        </authorList>
    </citation>
    <scope>NUCLEOTIDE SEQUENCE</scope>
    <source>
        <strain evidence="3">CGMCC 1.13493</strain>
    </source>
</reference>
<dbReference type="GO" id="GO:0015074">
    <property type="term" value="P:DNA integration"/>
    <property type="evidence" value="ECO:0007669"/>
    <property type="project" value="InterPro"/>
</dbReference>
<protein>
    <recommendedName>
        <fullName evidence="2">Tyr recombinase domain-containing protein</fullName>
    </recommendedName>
</protein>
<dbReference type="GO" id="GO:0006310">
    <property type="term" value="P:DNA recombination"/>
    <property type="evidence" value="ECO:0007669"/>
    <property type="project" value="UniProtKB-KW"/>
</dbReference>
<keyword evidence="4" id="KW-1185">Reference proteome</keyword>
<dbReference type="GO" id="GO:0003677">
    <property type="term" value="F:DNA binding"/>
    <property type="evidence" value="ECO:0007669"/>
    <property type="project" value="InterPro"/>
</dbReference>
<evidence type="ECO:0000313" key="4">
    <source>
        <dbReference type="Proteomes" id="UP000646211"/>
    </source>
</evidence>
<dbReference type="InterPro" id="IPR025269">
    <property type="entry name" value="SAM-like_dom"/>
</dbReference>
<feature type="domain" description="Tyr recombinase" evidence="2">
    <location>
        <begin position="229"/>
        <end position="431"/>
    </location>
</feature>
<dbReference type="InterPro" id="IPR002104">
    <property type="entry name" value="Integrase_catalytic"/>
</dbReference>